<keyword evidence="3" id="KW-1185">Reference proteome</keyword>
<sequence length="414" mass="44603">MKIKNDKLVIQVTCLVVSVILWIIIMVETSPLLNTTYTNIPVTIKNLSALENSNLVMMNTDKDNLTVSVKVEGYGEQLNNIKKGDFTAYIDVYGYGEGITNAKVEISGPSGVEIVNTYPSQIACNIERIISRVMDVTVQYEGNQADGYYKSLALSNPSSVKITGPRSVVNSANHAIATVNIEGVKNDLVKTVPVRIYDGTDTEIFMSSPVGNVEVTVPVYPTKYVNLVPVVTGNPEAGYQLVDVTVNPGKVRIAARQDILDTIKELSLAELDISGAYNNILSSKDILNTDGLILMDLTTTPVVNAVIEEVVEKEFVYKTSDIQFVNLKEGSNATPANTDQDIIVKVVGTSSIVNSLKKSDLILSSDMTEAVAGNITVNVECVTDIKLNSISLSQNTVDVTVTAPVAATDAADEE</sequence>
<feature type="transmembrane region" description="Helical" evidence="1">
    <location>
        <begin position="7"/>
        <end position="27"/>
    </location>
</feature>
<keyword evidence="1" id="KW-1133">Transmembrane helix</keyword>
<keyword evidence="1" id="KW-0812">Transmembrane</keyword>
<evidence type="ECO:0000256" key="1">
    <source>
        <dbReference type="SAM" id="Phobius"/>
    </source>
</evidence>
<dbReference type="RefSeq" id="WP_145080605.1">
    <property type="nucleotide sequence ID" value="NZ_JBCFAR010000001.1"/>
</dbReference>
<proteinExistence type="predicted"/>
<organism evidence="2 3">
    <name type="scientific">Sedimentibacter saalensis</name>
    <dbReference type="NCBI Taxonomy" id="130788"/>
    <lineage>
        <taxon>Bacteria</taxon>
        <taxon>Bacillati</taxon>
        <taxon>Bacillota</taxon>
        <taxon>Tissierellia</taxon>
        <taxon>Sedimentibacter</taxon>
    </lineage>
</organism>
<comment type="caution">
    <text evidence="2">The sequence shown here is derived from an EMBL/GenBank/DDBJ whole genome shotgun (WGS) entry which is preliminary data.</text>
</comment>
<dbReference type="PANTHER" id="PTHR37804">
    <property type="entry name" value="CDAA REGULATORY PROTEIN CDAR"/>
    <property type="match status" value="1"/>
</dbReference>
<protein>
    <submittedName>
        <fullName evidence="2">YbbR domain-containing protein</fullName>
    </submittedName>
</protein>
<evidence type="ECO:0000313" key="3">
    <source>
        <dbReference type="Proteomes" id="UP000315343"/>
    </source>
</evidence>
<dbReference type="InterPro" id="IPR053154">
    <property type="entry name" value="c-di-AMP_regulator"/>
</dbReference>
<accession>A0A562JI96</accession>
<keyword evidence="1" id="KW-0472">Membrane</keyword>
<gene>
    <name evidence="2" type="ORF">LY60_00949</name>
</gene>
<dbReference type="PANTHER" id="PTHR37804:SF1">
    <property type="entry name" value="CDAA REGULATORY PROTEIN CDAR"/>
    <property type="match status" value="1"/>
</dbReference>
<dbReference type="InterPro" id="IPR012505">
    <property type="entry name" value="YbbR"/>
</dbReference>
<dbReference type="Gene3D" id="2.170.120.30">
    <property type="match status" value="2"/>
</dbReference>
<dbReference type="OrthoDB" id="2111604at2"/>
<name>A0A562JI96_9FIRM</name>
<dbReference type="AlphaFoldDB" id="A0A562JI96"/>
<evidence type="ECO:0000313" key="2">
    <source>
        <dbReference type="EMBL" id="TWH82645.1"/>
    </source>
</evidence>
<dbReference type="Pfam" id="PF07949">
    <property type="entry name" value="YbbR"/>
    <property type="match status" value="3"/>
</dbReference>
<reference evidence="2 3" key="1">
    <citation type="submission" date="2019-07" db="EMBL/GenBank/DDBJ databases">
        <title>Genomic Encyclopedia of Type Strains, Phase I: the one thousand microbial genomes (KMG-I) project.</title>
        <authorList>
            <person name="Kyrpides N."/>
        </authorList>
    </citation>
    <scope>NUCLEOTIDE SEQUENCE [LARGE SCALE GENOMIC DNA]</scope>
    <source>
        <strain evidence="2 3">DSM 13558</strain>
    </source>
</reference>
<dbReference type="Proteomes" id="UP000315343">
    <property type="component" value="Unassembled WGS sequence"/>
</dbReference>
<dbReference type="Gene3D" id="2.170.120.40">
    <property type="entry name" value="YbbR-like domain"/>
    <property type="match status" value="2"/>
</dbReference>
<dbReference type="EMBL" id="VLKH01000002">
    <property type="protein sequence ID" value="TWH82645.1"/>
    <property type="molecule type" value="Genomic_DNA"/>
</dbReference>